<feature type="domain" description="Aminotransferase class I/classII large" evidence="9">
    <location>
        <begin position="54"/>
        <end position="405"/>
    </location>
</feature>
<dbReference type="PANTHER" id="PTHR46383:SF1">
    <property type="entry name" value="ASPARTATE AMINOTRANSFERASE"/>
    <property type="match status" value="1"/>
</dbReference>
<dbReference type="InterPro" id="IPR015422">
    <property type="entry name" value="PyrdxlP-dep_Trfase_small"/>
</dbReference>
<comment type="cofactor">
    <cofactor evidence="1 7">
        <name>pyridoxal 5'-phosphate</name>
        <dbReference type="ChEBI" id="CHEBI:597326"/>
    </cofactor>
</comment>
<protein>
    <recommendedName>
        <fullName evidence="7">Aminotransferase</fullName>
        <ecNumber evidence="7">2.6.1.-</ecNumber>
    </recommendedName>
</protein>
<comment type="similarity">
    <text evidence="2 7">Belongs to the class-I pyridoxal-phosphate-dependent aminotransferase family.</text>
</comment>
<dbReference type="InterPro" id="IPR015424">
    <property type="entry name" value="PyrdxlP-dep_Trfase"/>
</dbReference>
<evidence type="ECO:0000256" key="2">
    <source>
        <dbReference type="ARBA" id="ARBA00007441"/>
    </source>
</evidence>
<comment type="caution">
    <text evidence="10">The sequence shown here is derived from an EMBL/GenBank/DDBJ whole genome shotgun (WGS) entry which is preliminary data.</text>
</comment>
<sequence>MTAPDLTGGPAAAGSHSHVHTRPASGFNPARRLAGIGVSEILAIGARAAAMGGDVIILAAGEPDLPTPAHIRQAAAEAVEAGATRYAPLTGTPALKAAIRDKHRRDNGLDYAADEIIVGAGAKQVIHNAFMASLDPGREVIIPAPFWTSYLDQVTLAGGHAVTPATTAGNGWKLTPDTLAAAITPRTRWLVLNAPSNPSGAIYSDSELKSLARVLHLHPHVWVLSDDIYEHILYDGRRFATMAAADPVLAGRTLTVNGVSKAYAMTGWRIGWGAGPRALIAAMAAIQSQSTSGAATPSQAAATAALNGPQTVLADHLAVFARRRDLVMTGLNAIPGITCPPPEGAFYAFADISGLIGRTTRDGTVLATDADVARWLLDGARVALVPGSAFGLPGHLRLSFAAADDVLADALGRIGRLIGENLVSV</sequence>
<evidence type="ECO:0000313" key="11">
    <source>
        <dbReference type="Proteomes" id="UP001413721"/>
    </source>
</evidence>
<dbReference type="EC" id="2.6.1.-" evidence="7"/>
<evidence type="ECO:0000256" key="3">
    <source>
        <dbReference type="ARBA" id="ARBA00022576"/>
    </source>
</evidence>
<keyword evidence="5" id="KW-0663">Pyridoxal phosphate</keyword>
<dbReference type="PROSITE" id="PS00105">
    <property type="entry name" value="AA_TRANSFER_CLASS_1"/>
    <property type="match status" value="1"/>
</dbReference>
<reference evidence="10 11" key="1">
    <citation type="submission" date="2024-03" db="EMBL/GenBank/DDBJ databases">
        <title>High-quality draft genome sequencing of Tistrella sp. BH-R2-4.</title>
        <authorList>
            <person name="Dong C."/>
        </authorList>
    </citation>
    <scope>NUCLEOTIDE SEQUENCE [LARGE SCALE GENOMIC DNA]</scope>
    <source>
        <strain evidence="10 11">BH-R2-4</strain>
    </source>
</reference>
<dbReference type="InterPro" id="IPR050596">
    <property type="entry name" value="AspAT/PAT-like"/>
</dbReference>
<dbReference type="InterPro" id="IPR004839">
    <property type="entry name" value="Aminotransferase_I/II_large"/>
</dbReference>
<evidence type="ECO:0000259" key="9">
    <source>
        <dbReference type="Pfam" id="PF00155"/>
    </source>
</evidence>
<comment type="catalytic activity">
    <reaction evidence="6">
        <text>L-aspartate + 2-oxoglutarate = oxaloacetate + L-glutamate</text>
        <dbReference type="Rhea" id="RHEA:21824"/>
        <dbReference type="ChEBI" id="CHEBI:16452"/>
        <dbReference type="ChEBI" id="CHEBI:16810"/>
        <dbReference type="ChEBI" id="CHEBI:29985"/>
        <dbReference type="ChEBI" id="CHEBI:29991"/>
        <dbReference type="EC" id="2.6.1.1"/>
    </reaction>
</comment>
<keyword evidence="11" id="KW-1185">Reference proteome</keyword>
<accession>A0ABU9YNL3</accession>
<proteinExistence type="inferred from homology"/>
<name>A0ABU9YNL3_9PROT</name>
<evidence type="ECO:0000256" key="4">
    <source>
        <dbReference type="ARBA" id="ARBA00022679"/>
    </source>
</evidence>
<dbReference type="SUPFAM" id="SSF53383">
    <property type="entry name" value="PLP-dependent transferases"/>
    <property type="match status" value="1"/>
</dbReference>
<evidence type="ECO:0000256" key="8">
    <source>
        <dbReference type="SAM" id="MobiDB-lite"/>
    </source>
</evidence>
<dbReference type="RefSeq" id="WP_345938031.1">
    <property type="nucleotide sequence ID" value="NZ_JBBKTW010000007.1"/>
</dbReference>
<feature type="region of interest" description="Disordered" evidence="8">
    <location>
        <begin position="1"/>
        <end position="26"/>
    </location>
</feature>
<dbReference type="Gene3D" id="3.90.1150.10">
    <property type="entry name" value="Aspartate Aminotransferase, domain 1"/>
    <property type="match status" value="1"/>
</dbReference>
<dbReference type="Gene3D" id="3.40.640.10">
    <property type="entry name" value="Type I PLP-dependent aspartate aminotransferase-like (Major domain)"/>
    <property type="match status" value="1"/>
</dbReference>
<evidence type="ECO:0000256" key="7">
    <source>
        <dbReference type="RuleBase" id="RU000481"/>
    </source>
</evidence>
<evidence type="ECO:0000256" key="6">
    <source>
        <dbReference type="ARBA" id="ARBA00049185"/>
    </source>
</evidence>
<dbReference type="CDD" id="cd00609">
    <property type="entry name" value="AAT_like"/>
    <property type="match status" value="1"/>
</dbReference>
<keyword evidence="4 7" id="KW-0808">Transferase</keyword>
<dbReference type="InterPro" id="IPR004838">
    <property type="entry name" value="NHTrfase_class1_PyrdxlP-BS"/>
</dbReference>
<evidence type="ECO:0000256" key="5">
    <source>
        <dbReference type="ARBA" id="ARBA00022898"/>
    </source>
</evidence>
<keyword evidence="3 7" id="KW-0032">Aminotransferase</keyword>
<evidence type="ECO:0000313" key="10">
    <source>
        <dbReference type="EMBL" id="MEN2990391.1"/>
    </source>
</evidence>
<organism evidence="10 11">
    <name type="scientific">Tistrella arctica</name>
    <dbReference type="NCBI Taxonomy" id="3133430"/>
    <lineage>
        <taxon>Bacteria</taxon>
        <taxon>Pseudomonadati</taxon>
        <taxon>Pseudomonadota</taxon>
        <taxon>Alphaproteobacteria</taxon>
        <taxon>Geminicoccales</taxon>
        <taxon>Geminicoccaceae</taxon>
        <taxon>Tistrella</taxon>
    </lineage>
</organism>
<dbReference type="PANTHER" id="PTHR46383">
    <property type="entry name" value="ASPARTATE AMINOTRANSFERASE"/>
    <property type="match status" value="1"/>
</dbReference>
<dbReference type="Proteomes" id="UP001413721">
    <property type="component" value="Unassembled WGS sequence"/>
</dbReference>
<evidence type="ECO:0000256" key="1">
    <source>
        <dbReference type="ARBA" id="ARBA00001933"/>
    </source>
</evidence>
<dbReference type="Pfam" id="PF00155">
    <property type="entry name" value="Aminotran_1_2"/>
    <property type="match status" value="1"/>
</dbReference>
<dbReference type="GO" id="GO:0008483">
    <property type="term" value="F:transaminase activity"/>
    <property type="evidence" value="ECO:0007669"/>
    <property type="project" value="UniProtKB-KW"/>
</dbReference>
<dbReference type="InterPro" id="IPR015421">
    <property type="entry name" value="PyrdxlP-dep_Trfase_major"/>
</dbReference>
<dbReference type="EMBL" id="JBBKTW010000007">
    <property type="protein sequence ID" value="MEN2990391.1"/>
    <property type="molecule type" value="Genomic_DNA"/>
</dbReference>
<gene>
    <name evidence="10" type="ORF">WG926_18910</name>
</gene>